<feature type="domain" description="NAD-dependent epimerase/dehydratase" evidence="1">
    <location>
        <begin position="5"/>
        <end position="211"/>
    </location>
</feature>
<organism evidence="2 3">
    <name type="scientific">Sphingomonas naphthae</name>
    <dbReference type="NCBI Taxonomy" id="1813468"/>
    <lineage>
        <taxon>Bacteria</taxon>
        <taxon>Pseudomonadati</taxon>
        <taxon>Pseudomonadota</taxon>
        <taxon>Alphaproteobacteria</taxon>
        <taxon>Sphingomonadales</taxon>
        <taxon>Sphingomonadaceae</taxon>
        <taxon>Sphingomonas</taxon>
    </lineage>
</organism>
<evidence type="ECO:0000259" key="1">
    <source>
        <dbReference type="Pfam" id="PF01370"/>
    </source>
</evidence>
<dbReference type="Gene3D" id="3.40.50.720">
    <property type="entry name" value="NAD(P)-binding Rossmann-like Domain"/>
    <property type="match status" value="1"/>
</dbReference>
<proteinExistence type="predicted"/>
<dbReference type="RefSeq" id="WP_273686560.1">
    <property type="nucleotide sequence ID" value="NZ_CP117411.1"/>
</dbReference>
<keyword evidence="3" id="KW-1185">Reference proteome</keyword>
<dbReference type="InterPro" id="IPR001509">
    <property type="entry name" value="Epimerase_deHydtase"/>
</dbReference>
<dbReference type="Pfam" id="PF01370">
    <property type="entry name" value="Epimerase"/>
    <property type="match status" value="1"/>
</dbReference>
<name>A0ABY7TI65_9SPHN</name>
<dbReference type="Proteomes" id="UP001220395">
    <property type="component" value="Chromosome"/>
</dbReference>
<dbReference type="PANTHER" id="PTHR48079">
    <property type="entry name" value="PROTEIN YEEZ"/>
    <property type="match status" value="1"/>
</dbReference>
<evidence type="ECO:0000313" key="2">
    <source>
        <dbReference type="EMBL" id="WCT72593.1"/>
    </source>
</evidence>
<gene>
    <name evidence="2" type="ORF">PQ455_13240</name>
</gene>
<reference evidence="2 3" key="1">
    <citation type="submission" date="2023-02" db="EMBL/GenBank/DDBJ databases">
        <title>Genome sequence of Sphingomonas naphthae.</title>
        <authorList>
            <person name="Kim S."/>
            <person name="Heo J."/>
            <person name="Kwon S.-W."/>
        </authorList>
    </citation>
    <scope>NUCLEOTIDE SEQUENCE [LARGE SCALE GENOMIC DNA]</scope>
    <source>
        <strain evidence="2 3">KACC 18716</strain>
    </source>
</reference>
<protein>
    <submittedName>
        <fullName evidence="2">NAD-dependent epimerase/dehydratase family protein</fullName>
    </submittedName>
</protein>
<evidence type="ECO:0000313" key="3">
    <source>
        <dbReference type="Proteomes" id="UP001220395"/>
    </source>
</evidence>
<dbReference type="EMBL" id="CP117411">
    <property type="protein sequence ID" value="WCT72593.1"/>
    <property type="molecule type" value="Genomic_DNA"/>
</dbReference>
<dbReference type="InterPro" id="IPR051783">
    <property type="entry name" value="NAD(P)-dependent_oxidoreduct"/>
</dbReference>
<dbReference type="SUPFAM" id="SSF51735">
    <property type="entry name" value="NAD(P)-binding Rossmann-fold domains"/>
    <property type="match status" value="1"/>
</dbReference>
<dbReference type="PANTHER" id="PTHR48079:SF6">
    <property type="entry name" value="NAD(P)-BINDING DOMAIN-CONTAINING PROTEIN-RELATED"/>
    <property type="match status" value="1"/>
</dbReference>
<dbReference type="InterPro" id="IPR036291">
    <property type="entry name" value="NAD(P)-bd_dom_sf"/>
</dbReference>
<accession>A0ABY7TI65</accession>
<sequence>MPTAFIIGATGFVGGGIARHLISCGWQVRGLARSPTALKQLQDAGIDPIVGNLEHEFDAVLSASRAHDVTLYAAQIDPAAEQMTVARLLSGLADSRRNFIFLSGSGVLCQRTKGAWSADSFSEAEAFQPEPLAEQRAATERLVQAASKRGLRAMVIRPPQIWGPGDHGHVSMVYRSVSATGAACYVGNGLATYGHVHIEDVATLFVRATEVGEPGALYHGVAGEVPNRWIAEAVARDLGVPLRSISMEEAAAVWGDFGALIMSVSSRIRDASTRAALRWSPRYADMLSEIGEPRLRALAANVTTKE</sequence>